<dbReference type="GO" id="GO:0005524">
    <property type="term" value="F:ATP binding"/>
    <property type="evidence" value="ECO:0007669"/>
    <property type="project" value="InterPro"/>
</dbReference>
<reference evidence="9 10" key="1">
    <citation type="submission" date="2019-01" db="EMBL/GenBank/DDBJ databases">
        <title>Nuclear Genome Assembly of the Microalgal Biofuel strain Nannochloropsis salina CCMP1776.</title>
        <authorList>
            <person name="Hovde B."/>
        </authorList>
    </citation>
    <scope>NUCLEOTIDE SEQUENCE [LARGE SCALE GENOMIC DNA]</scope>
    <source>
        <strain evidence="9 10">CCMP1776</strain>
    </source>
</reference>
<dbReference type="GO" id="GO:0007031">
    <property type="term" value="P:peroxisome organization"/>
    <property type="evidence" value="ECO:0007669"/>
    <property type="project" value="TreeGrafter"/>
</dbReference>
<dbReference type="PANTHER" id="PTHR11384">
    <property type="entry name" value="ATP-BINDING CASSETTE, SUB-FAMILY D MEMBER"/>
    <property type="match status" value="1"/>
</dbReference>
<dbReference type="InterPro" id="IPR050835">
    <property type="entry name" value="ABC_transporter_sub-D"/>
</dbReference>
<keyword evidence="4" id="KW-1133">Transmembrane helix</keyword>
<accession>A0A4D9D1E8</accession>
<dbReference type="Proteomes" id="UP000355283">
    <property type="component" value="Unassembled WGS sequence"/>
</dbReference>
<dbReference type="Pfam" id="PF00005">
    <property type="entry name" value="ABC_tran"/>
    <property type="match status" value="1"/>
</dbReference>
<evidence type="ECO:0000256" key="1">
    <source>
        <dbReference type="ARBA" id="ARBA00008575"/>
    </source>
</evidence>
<dbReference type="AlphaFoldDB" id="A0A4D9D1E8"/>
<name>A0A4D9D1E8_9STRA</name>
<dbReference type="PANTHER" id="PTHR11384:SF67">
    <property type="entry name" value="ATP-BINDING CASSETTE SUB-FAMILY D MEMBER 1"/>
    <property type="match status" value="1"/>
</dbReference>
<dbReference type="Pfam" id="PF06472">
    <property type="entry name" value="ABC_membrane_2"/>
    <property type="match status" value="1"/>
</dbReference>
<keyword evidence="3" id="KW-0812">Transmembrane</keyword>
<feature type="compositionally biased region" description="Low complexity" evidence="6">
    <location>
        <begin position="488"/>
        <end position="497"/>
    </location>
</feature>
<dbReference type="SUPFAM" id="SSF52540">
    <property type="entry name" value="P-loop containing nucleoside triphosphate hydrolases"/>
    <property type="match status" value="1"/>
</dbReference>
<proteinExistence type="inferred from homology"/>
<gene>
    <name evidence="9" type="ORF">NSK_006212</name>
</gene>
<comment type="similarity">
    <text evidence="1">Belongs to the ABC transporter superfamily. ABCD family. Peroxisomal fatty acyl CoA transporter (TC 3.A.1.203) subfamily.</text>
</comment>
<feature type="compositionally biased region" description="Low complexity" evidence="6">
    <location>
        <begin position="80"/>
        <end position="94"/>
    </location>
</feature>
<dbReference type="PROSITE" id="PS00211">
    <property type="entry name" value="ABC_TRANSPORTER_1"/>
    <property type="match status" value="1"/>
</dbReference>
<dbReference type="GO" id="GO:0042760">
    <property type="term" value="P:very long-chain fatty acid catabolic process"/>
    <property type="evidence" value="ECO:0007669"/>
    <property type="project" value="TreeGrafter"/>
</dbReference>
<evidence type="ECO:0000259" key="7">
    <source>
        <dbReference type="Pfam" id="PF00005"/>
    </source>
</evidence>
<dbReference type="InterPro" id="IPR027417">
    <property type="entry name" value="P-loop_NTPase"/>
</dbReference>
<evidence type="ECO:0000259" key="8">
    <source>
        <dbReference type="Pfam" id="PF06472"/>
    </source>
</evidence>
<dbReference type="InterPro" id="IPR017871">
    <property type="entry name" value="ABC_transporter-like_CS"/>
</dbReference>
<feature type="compositionally biased region" description="Pro residues" evidence="6">
    <location>
        <begin position="70"/>
        <end position="79"/>
    </location>
</feature>
<feature type="domain" description="ABC transmembrane type-1" evidence="8">
    <location>
        <begin position="150"/>
        <end position="406"/>
    </location>
</feature>
<protein>
    <recommendedName>
        <fullName evidence="11">ABC transmembrane type-1 domain-containing protein</fullName>
    </recommendedName>
</protein>
<dbReference type="InterPro" id="IPR003439">
    <property type="entry name" value="ABC_transporter-like_ATP-bd"/>
</dbReference>
<evidence type="ECO:0000313" key="9">
    <source>
        <dbReference type="EMBL" id="TFJ82468.1"/>
    </source>
</evidence>
<dbReference type="EMBL" id="SDOX01000107">
    <property type="protein sequence ID" value="TFJ82468.1"/>
    <property type="molecule type" value="Genomic_DNA"/>
</dbReference>
<dbReference type="SUPFAM" id="SSF90123">
    <property type="entry name" value="ABC transporter transmembrane region"/>
    <property type="match status" value="1"/>
</dbReference>
<dbReference type="InterPro" id="IPR011527">
    <property type="entry name" value="ABC1_TM_dom"/>
</dbReference>
<evidence type="ECO:0000256" key="2">
    <source>
        <dbReference type="ARBA" id="ARBA00022448"/>
    </source>
</evidence>
<evidence type="ECO:0000256" key="5">
    <source>
        <dbReference type="ARBA" id="ARBA00023136"/>
    </source>
</evidence>
<keyword evidence="10" id="KW-1185">Reference proteome</keyword>
<evidence type="ECO:0000313" key="10">
    <source>
        <dbReference type="Proteomes" id="UP000355283"/>
    </source>
</evidence>
<dbReference type="Gene3D" id="3.40.50.300">
    <property type="entry name" value="P-loop containing nucleotide triphosphate hydrolases"/>
    <property type="match status" value="1"/>
</dbReference>
<dbReference type="GO" id="GO:0005778">
    <property type="term" value="C:peroxisomal membrane"/>
    <property type="evidence" value="ECO:0007669"/>
    <property type="project" value="TreeGrafter"/>
</dbReference>
<dbReference type="InterPro" id="IPR036640">
    <property type="entry name" value="ABC1_TM_sf"/>
</dbReference>
<keyword evidence="5" id="KW-0472">Membrane</keyword>
<sequence length="641" mass="70388">MSAGEQKFTVVSSFFSSGLFLVALALVKQLSSLQEQKENVTASLERQDPSKEGGSLAAPLPQPDGRCQTPQPPPPPPSASPSASPFSFPATSTARNRSPNADALTRSGRDAAGHGGRGSGGMRSPDGPPRPQEGQRVALDDEFGRQLLSLLHKLIPSWKTREAACLGGMVFLLLARSACDLRMINLVVGAEKAIVLGNRPAFRISLARFLRFMVPVACVNALLKYTTRELSLGLRQRLTEHLQSKYMKGFTFYSMAVMEGHAREIEQLMTVDVDKFSLCITELASNLLKPTLDILLYATKLQTSVGPLIPLAMASYLFSSGTVLTRLRRPAAEYTAAIQRREGDYRFVTNRMVTHAEEIAFYDGVGREKNYLQRIFGSLLGTIRRGSRFRHAMDILDSVMAKMICGLWPVSEGRLIKPPRSQLFYIPQRPYLPLGSLRDQVIYPHSQAEMAALGRTDADVLALLDEVQLSSLAPPRVVEPESNASDALPSLPSSLPSSSPPSFPSFSSLAQVLTRPSPTTPEEEEGREGGREGGLERVCDWGETLSGGEKQRLAFARLYYHRPRFAILDECTSAVSSDVEDHLYTQAQALGITLLTVAHRQALWKHHEYLLMLDGKGGWSFRPMQTLEPEAAVGDGDIKYT</sequence>
<dbReference type="GO" id="GO:0016887">
    <property type="term" value="F:ATP hydrolysis activity"/>
    <property type="evidence" value="ECO:0007669"/>
    <property type="project" value="InterPro"/>
</dbReference>
<comment type="caution">
    <text evidence="9">The sequence shown here is derived from an EMBL/GenBank/DDBJ whole genome shotgun (WGS) entry which is preliminary data.</text>
</comment>
<evidence type="ECO:0000256" key="6">
    <source>
        <dbReference type="SAM" id="MobiDB-lite"/>
    </source>
</evidence>
<feature type="domain" description="ABC transporter" evidence="7">
    <location>
        <begin position="541"/>
        <end position="573"/>
    </location>
</feature>
<dbReference type="GO" id="GO:0005324">
    <property type="term" value="F:long-chain fatty acid transmembrane transporter activity"/>
    <property type="evidence" value="ECO:0007669"/>
    <property type="project" value="TreeGrafter"/>
</dbReference>
<feature type="region of interest" description="Disordered" evidence="6">
    <location>
        <begin position="475"/>
        <end position="535"/>
    </location>
</feature>
<dbReference type="OrthoDB" id="422637at2759"/>
<feature type="region of interest" description="Disordered" evidence="6">
    <location>
        <begin position="34"/>
        <end position="135"/>
    </location>
</feature>
<dbReference type="GO" id="GO:0140359">
    <property type="term" value="F:ABC-type transporter activity"/>
    <property type="evidence" value="ECO:0007669"/>
    <property type="project" value="InterPro"/>
</dbReference>
<evidence type="ECO:0008006" key="11">
    <source>
        <dbReference type="Google" id="ProtNLM"/>
    </source>
</evidence>
<evidence type="ECO:0000256" key="4">
    <source>
        <dbReference type="ARBA" id="ARBA00022989"/>
    </source>
</evidence>
<dbReference type="GO" id="GO:0015910">
    <property type="term" value="P:long-chain fatty acid import into peroxisome"/>
    <property type="evidence" value="ECO:0007669"/>
    <property type="project" value="TreeGrafter"/>
</dbReference>
<keyword evidence="2" id="KW-0813">Transport</keyword>
<evidence type="ECO:0000256" key="3">
    <source>
        <dbReference type="ARBA" id="ARBA00022692"/>
    </source>
</evidence>
<feature type="compositionally biased region" description="Polar residues" evidence="6">
    <location>
        <begin position="34"/>
        <end position="44"/>
    </location>
</feature>
<organism evidence="9 10">
    <name type="scientific">Nannochloropsis salina CCMP1776</name>
    <dbReference type="NCBI Taxonomy" id="1027361"/>
    <lineage>
        <taxon>Eukaryota</taxon>
        <taxon>Sar</taxon>
        <taxon>Stramenopiles</taxon>
        <taxon>Ochrophyta</taxon>
        <taxon>Eustigmatophyceae</taxon>
        <taxon>Eustigmatales</taxon>
        <taxon>Monodopsidaceae</taxon>
        <taxon>Microchloropsis</taxon>
        <taxon>Microchloropsis salina</taxon>
    </lineage>
</organism>
<dbReference type="GO" id="GO:0006635">
    <property type="term" value="P:fatty acid beta-oxidation"/>
    <property type="evidence" value="ECO:0007669"/>
    <property type="project" value="TreeGrafter"/>
</dbReference>